<reference evidence="1 2" key="1">
    <citation type="journal article" date="2023" name="Science">
        <title>Complex scaffold remodeling in plant triterpene biosynthesis.</title>
        <authorList>
            <person name="De La Pena R."/>
            <person name="Hodgson H."/>
            <person name="Liu J.C."/>
            <person name="Stephenson M.J."/>
            <person name="Martin A.C."/>
            <person name="Owen C."/>
            <person name="Harkess A."/>
            <person name="Leebens-Mack J."/>
            <person name="Jimenez L.E."/>
            <person name="Osbourn A."/>
            <person name="Sattely E.S."/>
        </authorList>
    </citation>
    <scope>NUCLEOTIDE SEQUENCE [LARGE SCALE GENOMIC DNA]</scope>
    <source>
        <strain evidence="2">cv. JPN11</strain>
        <tissue evidence="1">Leaf</tissue>
    </source>
</reference>
<name>A0ACC1XFG1_MELAZ</name>
<dbReference type="Proteomes" id="UP001164539">
    <property type="component" value="Chromosome 9"/>
</dbReference>
<sequence>MVKSNDNGSGGSVAPFLKKCYEMVDDQSTDSIISWSQNNDSFVIWDMTEFSVQLLPKYFKHSNFASFIRQLNIYGFRKVDTDRWEFANDGFIRGQRHLLNNIFRRKNSQVSDQRKSLQQSEKLVEPCEKINSLGLWKEVENLKTGKNTLMQELVNLRQYQETADNKLLLLSDRIQGMEKSQQQMLSFLVMAMQNPGFLVQLLQPKENNWRVAESGNMLEEVMEDGEPIASDNMIVRYQPPGDETLKAVLKPVTDSENQTESGTSDGMKDFFMNADFLKMLMDENQAPFIPLDLHTDGEWEKLLLASPFSENMEDNQVDKEGNTDLGMEVEPTVSGSDSEKLHNFESLLQQMCKSHNLESEPVDNGSPLENSQNLEFLTEKMGLLASESGHQL</sequence>
<evidence type="ECO:0000313" key="2">
    <source>
        <dbReference type="Proteomes" id="UP001164539"/>
    </source>
</evidence>
<evidence type="ECO:0000313" key="1">
    <source>
        <dbReference type="EMBL" id="KAJ4710109.1"/>
    </source>
</evidence>
<dbReference type="EMBL" id="CM051402">
    <property type="protein sequence ID" value="KAJ4710109.1"/>
    <property type="molecule type" value="Genomic_DNA"/>
</dbReference>
<gene>
    <name evidence="1" type="ORF">OWV82_016335</name>
</gene>
<comment type="caution">
    <text evidence="1">The sequence shown here is derived from an EMBL/GenBank/DDBJ whole genome shotgun (WGS) entry which is preliminary data.</text>
</comment>
<accession>A0ACC1XFG1</accession>
<keyword evidence="2" id="KW-1185">Reference proteome</keyword>
<proteinExistence type="predicted"/>
<organism evidence="1 2">
    <name type="scientific">Melia azedarach</name>
    <name type="common">Chinaberry tree</name>
    <dbReference type="NCBI Taxonomy" id="155640"/>
    <lineage>
        <taxon>Eukaryota</taxon>
        <taxon>Viridiplantae</taxon>
        <taxon>Streptophyta</taxon>
        <taxon>Embryophyta</taxon>
        <taxon>Tracheophyta</taxon>
        <taxon>Spermatophyta</taxon>
        <taxon>Magnoliopsida</taxon>
        <taxon>eudicotyledons</taxon>
        <taxon>Gunneridae</taxon>
        <taxon>Pentapetalae</taxon>
        <taxon>rosids</taxon>
        <taxon>malvids</taxon>
        <taxon>Sapindales</taxon>
        <taxon>Meliaceae</taxon>
        <taxon>Melia</taxon>
    </lineage>
</organism>
<protein>
    <submittedName>
        <fullName evidence="1">Heat shock transcription factor</fullName>
    </submittedName>
</protein>
<keyword evidence="1" id="KW-0346">Stress response</keyword>